<comment type="caution">
    <text evidence="3">The sequence shown here is derived from an EMBL/GenBank/DDBJ whole genome shotgun (WGS) entry which is preliminary data.</text>
</comment>
<keyword evidence="3" id="KW-0808">Transferase</keyword>
<sequence>MRFSTILIAAVAGLATATPINELEDRAPVNVLCSCAATQSCGCNGVVAGSWCVCNGDNSGTWNAAPCQDSTSCGCSGLEYNLPNDEKESDRLDLVHHLWLLTLDDRLGVAPPCKVKAKVGRVLDVGTGTGIWAMDFGDEHPEATVYGNDLSAIMPGDVLPNVHFEVDDIEEEWTYSQPFEYIHSRLMTSSISDWSLYLRRCFENLQPGGYLELQEMDLFPRSDDGTLKEDGAFLTWANFLHEASVKLGRPYVDMATIKNLMTEAGFEDVAMSVYKWPSNPWPKDPKFKEIGIWNNENNMAGIEAFSMAPFTRALDWSPAEVTVFLIDVRKDINNRNIHAYWPMYCLVGRKPETAEASP</sequence>
<gene>
    <name evidence="3" type="primary">tdiE-10</name>
    <name evidence="3" type="ORF">C8035_v001482</name>
</gene>
<evidence type="ECO:0000313" key="4">
    <source>
        <dbReference type="Proteomes" id="UP000295083"/>
    </source>
</evidence>
<comment type="similarity">
    <text evidence="1">Belongs to the methyltransferase superfamily. LaeA methyltransferase family.</text>
</comment>
<dbReference type="GO" id="GO:0008168">
    <property type="term" value="F:methyltransferase activity"/>
    <property type="evidence" value="ECO:0007669"/>
    <property type="project" value="UniProtKB-KW"/>
</dbReference>
<proteinExistence type="inferred from homology"/>
<dbReference type="EMBL" id="QAPG01000109">
    <property type="protein sequence ID" value="TDZ31085.1"/>
    <property type="molecule type" value="Genomic_DNA"/>
</dbReference>
<name>A0A4R8Q7F0_9PEZI</name>
<organism evidence="3 4">
    <name type="scientific">Colletotrichum spinosum</name>
    <dbReference type="NCBI Taxonomy" id="1347390"/>
    <lineage>
        <taxon>Eukaryota</taxon>
        <taxon>Fungi</taxon>
        <taxon>Dikarya</taxon>
        <taxon>Ascomycota</taxon>
        <taxon>Pezizomycotina</taxon>
        <taxon>Sordariomycetes</taxon>
        <taxon>Hypocreomycetidae</taxon>
        <taxon>Glomerellales</taxon>
        <taxon>Glomerellaceae</taxon>
        <taxon>Colletotrichum</taxon>
        <taxon>Colletotrichum orbiculare species complex</taxon>
    </lineage>
</organism>
<keyword evidence="4" id="KW-1185">Reference proteome</keyword>
<feature type="signal peptide" evidence="2">
    <location>
        <begin position="1"/>
        <end position="17"/>
    </location>
</feature>
<evidence type="ECO:0000313" key="3">
    <source>
        <dbReference type="EMBL" id="TDZ31085.1"/>
    </source>
</evidence>
<dbReference type="Proteomes" id="UP000295083">
    <property type="component" value="Unassembled WGS sequence"/>
</dbReference>
<keyword evidence="3" id="KW-0489">Methyltransferase</keyword>
<dbReference type="Pfam" id="PF13489">
    <property type="entry name" value="Methyltransf_23"/>
    <property type="match status" value="1"/>
</dbReference>
<evidence type="ECO:0000256" key="2">
    <source>
        <dbReference type="SAM" id="SignalP"/>
    </source>
</evidence>
<dbReference type="PANTHER" id="PTHR43591:SF31">
    <property type="entry name" value="LAEA-LIKE, PUTATIVE (AFU_ORTHOLOGUE AFUA_8G01930)-RELATED"/>
    <property type="match status" value="1"/>
</dbReference>
<dbReference type="GO" id="GO:0032259">
    <property type="term" value="P:methylation"/>
    <property type="evidence" value="ECO:0007669"/>
    <property type="project" value="UniProtKB-KW"/>
</dbReference>
<feature type="chain" id="PRO_5020447983" evidence="2">
    <location>
        <begin position="18"/>
        <end position="358"/>
    </location>
</feature>
<evidence type="ECO:0000256" key="1">
    <source>
        <dbReference type="ARBA" id="ARBA00038158"/>
    </source>
</evidence>
<protein>
    <submittedName>
        <fullName evidence="3">Putative methyltransferase tdiE</fullName>
    </submittedName>
</protein>
<keyword evidence="2" id="KW-0732">Signal</keyword>
<dbReference type="CDD" id="cd02440">
    <property type="entry name" value="AdoMet_MTases"/>
    <property type="match status" value="1"/>
</dbReference>
<dbReference type="PANTHER" id="PTHR43591">
    <property type="entry name" value="METHYLTRANSFERASE"/>
    <property type="match status" value="1"/>
</dbReference>
<dbReference type="AlphaFoldDB" id="A0A4R8Q7F0"/>
<dbReference type="Gene3D" id="3.40.50.150">
    <property type="entry name" value="Vaccinia Virus protein VP39"/>
    <property type="match status" value="1"/>
</dbReference>
<reference evidence="3 4" key="1">
    <citation type="submission" date="2018-11" db="EMBL/GenBank/DDBJ databases">
        <title>Genome sequence and assembly of Colletotrichum spinosum.</title>
        <authorList>
            <person name="Gan P."/>
            <person name="Shirasu K."/>
        </authorList>
    </citation>
    <scope>NUCLEOTIDE SEQUENCE [LARGE SCALE GENOMIC DNA]</scope>
    <source>
        <strain evidence="3 4">CBS 515.97</strain>
    </source>
</reference>
<dbReference type="InterPro" id="IPR029063">
    <property type="entry name" value="SAM-dependent_MTases_sf"/>
</dbReference>
<dbReference type="SUPFAM" id="SSF53335">
    <property type="entry name" value="S-adenosyl-L-methionine-dependent methyltransferases"/>
    <property type="match status" value="1"/>
</dbReference>
<accession>A0A4R8Q7F0</accession>